<name>A0A9Q8CJ11_9STAP</name>
<keyword evidence="2 4" id="KW-0547">Nucleotide-binding</keyword>
<sequence>MILIITTYPNIYTKLKEYILNNGIKEYVLITSKKNELSYKGLNCDCVNEFNQESIVSRAIFYHQKNKVKRVISFGEKDVIIAAYIRSLLNIEGQKINNAEVFRNKYVMKKKLIEKKFIVSNFEGNLTREKILFFIKKNGKSVLKPLYGVASKGIFIIDAETDLENIVCKINLDNYMLEKYVDFKAMYSIDSLVINGVSVINAAHKYNIDPLMMTNTKKWHVVNQLNIDSTFSKRLIEIQKSLIDKLENENSSYAMHTEVFHTIDDRIMICEVASRFGGARIPDLLNNAFKVNVYDMYLDSLFERRITQDKVVEQKSKVCSILIPKVIGEVNGFPDKETINLPFISEYSLYVKNGDDIKEMKHSVDSAAVMVLTVPLEEEITVHINNIKRYFPY</sequence>
<organism evidence="6 7">
    <name type="scientific">Macrococcus carouselicus</name>
    <dbReference type="NCBI Taxonomy" id="69969"/>
    <lineage>
        <taxon>Bacteria</taxon>
        <taxon>Bacillati</taxon>
        <taxon>Bacillota</taxon>
        <taxon>Bacilli</taxon>
        <taxon>Bacillales</taxon>
        <taxon>Staphylococcaceae</taxon>
        <taxon>Macrococcus</taxon>
    </lineage>
</organism>
<dbReference type="PROSITE" id="PS50975">
    <property type="entry name" value="ATP_GRASP"/>
    <property type="match status" value="1"/>
</dbReference>
<keyword evidence="7" id="KW-1185">Reference proteome</keyword>
<dbReference type="InterPro" id="IPR052032">
    <property type="entry name" value="ATP-dep_AA_Ligase"/>
</dbReference>
<feature type="domain" description="ATP-grasp" evidence="5">
    <location>
        <begin position="104"/>
        <end position="302"/>
    </location>
</feature>
<dbReference type="GO" id="GO:0046872">
    <property type="term" value="F:metal ion binding"/>
    <property type="evidence" value="ECO:0007669"/>
    <property type="project" value="InterPro"/>
</dbReference>
<accession>A0A9Q8CJ11</accession>
<evidence type="ECO:0000256" key="3">
    <source>
        <dbReference type="ARBA" id="ARBA00022840"/>
    </source>
</evidence>
<evidence type="ECO:0000256" key="1">
    <source>
        <dbReference type="ARBA" id="ARBA00022598"/>
    </source>
</evidence>
<dbReference type="GO" id="GO:0016874">
    <property type="term" value="F:ligase activity"/>
    <property type="evidence" value="ECO:0007669"/>
    <property type="project" value="UniProtKB-KW"/>
</dbReference>
<comment type="caution">
    <text evidence="6">The sequence shown here is derived from an EMBL/GenBank/DDBJ whole genome shotgun (WGS) entry which is preliminary data.</text>
</comment>
<dbReference type="Proteomes" id="UP000295280">
    <property type="component" value="Unassembled WGS sequence"/>
</dbReference>
<dbReference type="PANTHER" id="PTHR43585">
    <property type="entry name" value="FUMIPYRROLE BIOSYNTHESIS PROTEIN C"/>
    <property type="match status" value="1"/>
</dbReference>
<evidence type="ECO:0000313" key="7">
    <source>
        <dbReference type="Proteomes" id="UP000295280"/>
    </source>
</evidence>
<keyword evidence="1" id="KW-0436">Ligase</keyword>
<protein>
    <recommendedName>
        <fullName evidence="5">ATP-grasp domain-containing protein</fullName>
    </recommendedName>
</protein>
<dbReference type="Gene3D" id="3.30.470.20">
    <property type="entry name" value="ATP-grasp fold, B domain"/>
    <property type="match status" value="1"/>
</dbReference>
<dbReference type="RefSeq" id="WP_133418342.1">
    <property type="nucleotide sequence ID" value="NZ_SCWD01000006.1"/>
</dbReference>
<dbReference type="PANTHER" id="PTHR43585:SF2">
    <property type="entry name" value="ATP-GRASP ENZYME FSQD"/>
    <property type="match status" value="1"/>
</dbReference>
<keyword evidence="3 4" id="KW-0067">ATP-binding</keyword>
<dbReference type="InterPro" id="IPR011761">
    <property type="entry name" value="ATP-grasp"/>
</dbReference>
<evidence type="ECO:0000256" key="2">
    <source>
        <dbReference type="ARBA" id="ARBA00022741"/>
    </source>
</evidence>
<dbReference type="OrthoDB" id="9803907at2"/>
<dbReference type="Gene3D" id="3.30.1490.20">
    <property type="entry name" value="ATP-grasp fold, A domain"/>
    <property type="match status" value="1"/>
</dbReference>
<proteinExistence type="predicted"/>
<dbReference type="EMBL" id="SCWD01000006">
    <property type="protein sequence ID" value="TDL95494.1"/>
    <property type="molecule type" value="Genomic_DNA"/>
</dbReference>
<reference evidence="6 7" key="1">
    <citation type="submission" date="2019-01" db="EMBL/GenBank/DDBJ databases">
        <title>Draft genome sequences of the type strains of six Macrococcus species.</title>
        <authorList>
            <person name="Mazhar S."/>
            <person name="Altermann E."/>
            <person name="Hill C."/>
            <person name="Mcauliffe O."/>
        </authorList>
    </citation>
    <scope>NUCLEOTIDE SEQUENCE [LARGE SCALE GENOMIC DNA]</scope>
    <source>
        <strain evidence="6 7">ATCC 51828</strain>
    </source>
</reference>
<evidence type="ECO:0000256" key="4">
    <source>
        <dbReference type="PROSITE-ProRule" id="PRU00409"/>
    </source>
</evidence>
<evidence type="ECO:0000313" key="6">
    <source>
        <dbReference type="EMBL" id="TDL95494.1"/>
    </source>
</evidence>
<evidence type="ECO:0000259" key="5">
    <source>
        <dbReference type="PROSITE" id="PS50975"/>
    </source>
</evidence>
<dbReference type="AlphaFoldDB" id="A0A9Q8CJ11"/>
<dbReference type="SUPFAM" id="SSF56059">
    <property type="entry name" value="Glutathione synthetase ATP-binding domain-like"/>
    <property type="match status" value="1"/>
</dbReference>
<gene>
    <name evidence="6" type="ORF">ERX40_09935</name>
</gene>
<dbReference type="GO" id="GO:0005524">
    <property type="term" value="F:ATP binding"/>
    <property type="evidence" value="ECO:0007669"/>
    <property type="project" value="UniProtKB-UniRule"/>
</dbReference>
<dbReference type="InterPro" id="IPR013815">
    <property type="entry name" value="ATP_grasp_subdomain_1"/>
</dbReference>
<dbReference type="Gene3D" id="3.40.50.20">
    <property type="match status" value="1"/>
</dbReference>